<name>A0A251ZWE3_9PROT</name>
<evidence type="ECO:0000313" key="2">
    <source>
        <dbReference type="Proteomes" id="UP000194639"/>
    </source>
</evidence>
<reference evidence="1 2" key="1">
    <citation type="submission" date="2014-06" db="EMBL/GenBank/DDBJ databases">
        <authorList>
            <person name="Ju J."/>
            <person name="Zhang J."/>
        </authorList>
    </citation>
    <scope>NUCLEOTIDE SEQUENCE [LARGE SCALE GENOMIC DNA]</scope>
    <source>
        <strain evidence="1">DmW_045</strain>
    </source>
</reference>
<accession>A0A251ZWE3</accession>
<dbReference type="EMBL" id="JOMO01000106">
    <property type="protein sequence ID" value="OUI79007.1"/>
    <property type="molecule type" value="Genomic_DNA"/>
</dbReference>
<evidence type="ECO:0000313" key="1">
    <source>
        <dbReference type="EMBL" id="OUI79007.1"/>
    </source>
</evidence>
<comment type="caution">
    <text evidence="1">The sequence shown here is derived from an EMBL/GenBank/DDBJ whole genome shotgun (WGS) entry which is preliminary data.</text>
</comment>
<proteinExistence type="predicted"/>
<gene>
    <name evidence="1" type="ORF">HK12_01390</name>
</gene>
<dbReference type="RefSeq" id="WP_086553289.1">
    <property type="nucleotide sequence ID" value="NZ_JOMO01000106.1"/>
</dbReference>
<organism evidence="1 2">
    <name type="scientific">Acetobacter orientalis</name>
    <dbReference type="NCBI Taxonomy" id="146474"/>
    <lineage>
        <taxon>Bacteria</taxon>
        <taxon>Pseudomonadati</taxon>
        <taxon>Pseudomonadota</taxon>
        <taxon>Alphaproteobacteria</taxon>
        <taxon>Acetobacterales</taxon>
        <taxon>Acetobacteraceae</taxon>
        <taxon>Acetobacter</taxon>
    </lineage>
</organism>
<protein>
    <submittedName>
        <fullName evidence="1">Uncharacterized protein</fullName>
    </submittedName>
</protein>
<dbReference type="Proteomes" id="UP000194639">
    <property type="component" value="Unassembled WGS sequence"/>
</dbReference>
<dbReference type="AlphaFoldDB" id="A0A251ZWE3"/>
<sequence>MSLAMIATLIETIISDAPTLINVVEKLIPIFKENRAPTDAEWSEINDLVDATHKKLQGE</sequence>